<dbReference type="Pfam" id="PF03062">
    <property type="entry name" value="MBOAT"/>
    <property type="match status" value="1"/>
</dbReference>
<dbReference type="InterPro" id="IPR051085">
    <property type="entry name" value="MB_O-acyltransferase"/>
</dbReference>
<feature type="transmembrane region" description="Helical" evidence="12">
    <location>
        <begin position="12"/>
        <end position="38"/>
    </location>
</feature>
<comment type="subcellular location">
    <subcellularLocation>
        <location evidence="1">Cell membrane</location>
        <topology evidence="1">Multi-pass membrane protein</topology>
    </subcellularLocation>
</comment>
<dbReference type="PANTHER" id="PTHR13285">
    <property type="entry name" value="ACYLTRANSFERASE"/>
    <property type="match status" value="1"/>
</dbReference>
<evidence type="ECO:0000256" key="7">
    <source>
        <dbReference type="ARBA" id="ARBA00022841"/>
    </source>
</evidence>
<feature type="transmembrane region" description="Helical" evidence="12">
    <location>
        <begin position="306"/>
        <end position="331"/>
    </location>
</feature>
<dbReference type="Proteomes" id="UP000291659">
    <property type="component" value="Unassembled WGS sequence"/>
</dbReference>
<keyword evidence="8 12" id="KW-1133">Transmembrane helix</keyword>
<dbReference type="InterPro" id="IPR024194">
    <property type="entry name" value="Ac/AlaTfrase_AlgI/DltB"/>
</dbReference>
<evidence type="ECO:0000256" key="10">
    <source>
        <dbReference type="ARBA" id="ARBA00031030"/>
    </source>
</evidence>
<evidence type="ECO:0000256" key="11">
    <source>
        <dbReference type="PIRNR" id="PIRNR016636"/>
    </source>
</evidence>
<feature type="transmembrane region" description="Helical" evidence="12">
    <location>
        <begin position="44"/>
        <end position="63"/>
    </location>
</feature>
<keyword evidence="9 11" id="KW-0472">Membrane</keyword>
<keyword evidence="6 12" id="KW-0812">Transmembrane</keyword>
<dbReference type="PIRSF" id="PIRSF500217">
    <property type="entry name" value="AlgI"/>
    <property type="match status" value="1"/>
</dbReference>
<feature type="transmembrane region" description="Helical" evidence="12">
    <location>
        <begin position="72"/>
        <end position="95"/>
    </location>
</feature>
<dbReference type="PIRSF" id="PIRSF016636">
    <property type="entry name" value="AlgI_DltB"/>
    <property type="match status" value="1"/>
</dbReference>
<evidence type="ECO:0000256" key="5">
    <source>
        <dbReference type="ARBA" id="ARBA00022475"/>
    </source>
</evidence>
<evidence type="ECO:0000256" key="12">
    <source>
        <dbReference type="SAM" id="Phobius"/>
    </source>
</evidence>
<evidence type="ECO:0000256" key="8">
    <source>
        <dbReference type="ARBA" id="ARBA00022989"/>
    </source>
</evidence>
<evidence type="ECO:0000256" key="3">
    <source>
        <dbReference type="ARBA" id="ARBA00010323"/>
    </source>
</evidence>
<evidence type="ECO:0000256" key="9">
    <source>
        <dbReference type="ARBA" id="ARBA00023136"/>
    </source>
</evidence>
<comment type="caution">
    <text evidence="13">The sequence shown here is derived from an EMBL/GenBank/DDBJ whole genome shotgun (WGS) entry which is preliminary data.</text>
</comment>
<feature type="transmembrane region" description="Helical" evidence="12">
    <location>
        <begin position="115"/>
        <end position="136"/>
    </location>
</feature>
<dbReference type="EMBL" id="SIOX01000001">
    <property type="protein sequence ID" value="TAX79998.1"/>
    <property type="molecule type" value="Genomic_DNA"/>
</dbReference>
<feature type="transmembrane region" description="Helical" evidence="12">
    <location>
        <begin position="400"/>
        <end position="420"/>
    </location>
</feature>
<keyword evidence="14" id="KW-1185">Reference proteome</keyword>
<proteinExistence type="inferred from homology"/>
<dbReference type="RefSeq" id="WP_130696583.1">
    <property type="nucleotide sequence ID" value="NZ_SINW01000001.1"/>
</dbReference>
<keyword evidence="11" id="KW-0808">Transferase</keyword>
<evidence type="ECO:0000313" key="14">
    <source>
        <dbReference type="Proteomes" id="UP000291659"/>
    </source>
</evidence>
<sequence>MLFSSPVFVSFFLPLAIFSYFLLPFRSVTLLILSLAFYAWGDPVMVWLLIFVIVFNYVFGLSIHQSGRYKRLLLGIGVAVNLLVLIIFKYAAFIVDNLDILLRQVSLPEVPVPHILLPLGVSFFTFQAISYLVDIYRRDVQPERNLIRMGVFKAFFPQLIAGPIVRYKEIAGDLRDRTVKLESFSAGAERFVIGLAKKLLIADPLSIPVDVIFRTDAGDLSSPLAWMGIASFGLQIYFDFSAYSDMAIGLAKMFGFHFPENFDMPYTASSVQDFWRRWHMTLSRWFRDYLYIPLGGNRYGQVRTTINLWIVFATTGIWHGANWTFLIWGLWHGALLTLERTKVGRSIERWPLVVRRSYTIVAVLIGWVWFRSQNVDHATGYLYALFFGGFDGAPADILRLYNPFLLSAFCIGAALAIGAYPKVTGIFGCRVASGEASDVLVASSLQEATRNLALVVVGAIALSAAAASTLQAFLYFRF</sequence>
<keyword evidence="5 11" id="KW-1003">Cell membrane</keyword>
<comment type="similarity">
    <text evidence="3 11">Belongs to the membrane-bound acyltransferase family.</text>
</comment>
<comment type="pathway">
    <text evidence="2">Glycan biosynthesis; alginate biosynthesis.</text>
</comment>
<dbReference type="InterPro" id="IPR004299">
    <property type="entry name" value="MBOAT_fam"/>
</dbReference>
<gene>
    <name evidence="13" type="ORF">ELH98_02255</name>
</gene>
<feature type="transmembrane region" description="Helical" evidence="12">
    <location>
        <begin position="452"/>
        <end position="476"/>
    </location>
</feature>
<keyword evidence="11" id="KW-0012">Acyltransferase</keyword>
<keyword evidence="7" id="KW-0016">Alginate biosynthesis</keyword>
<name>A0ABY1X4C4_9HYPH</name>
<reference evidence="13 14" key="1">
    <citation type="submission" date="2019-02" db="EMBL/GenBank/DDBJ databases">
        <title>The genomic architecture of introgression among sibling species of bacteria.</title>
        <authorList>
            <person name="Cavassim M.I.A."/>
            <person name="Moeskjaer S."/>
            <person name="Moslemi C."/>
            <person name="Fields B."/>
            <person name="Bachmann A."/>
            <person name="Vilhjalmsson B."/>
            <person name="Schierup M.H."/>
            <person name="Young J.P.W."/>
            <person name="Andersen S.U."/>
        </authorList>
    </citation>
    <scope>NUCLEOTIDE SEQUENCE [LARGE SCALE GENOMIC DNA]</scope>
    <source>
        <strain evidence="13 14">SM141A</strain>
    </source>
</reference>
<evidence type="ECO:0000313" key="13">
    <source>
        <dbReference type="EMBL" id="TAX79998.1"/>
    </source>
</evidence>
<accession>A0ABY1X4C4</accession>
<organism evidence="13 14">
    <name type="scientific">Rhizobium ruizarguesonis</name>
    <dbReference type="NCBI Taxonomy" id="2081791"/>
    <lineage>
        <taxon>Bacteria</taxon>
        <taxon>Pseudomonadati</taxon>
        <taxon>Pseudomonadota</taxon>
        <taxon>Alphaproteobacteria</taxon>
        <taxon>Hyphomicrobiales</taxon>
        <taxon>Rhizobiaceae</taxon>
        <taxon>Rhizobium/Agrobacterium group</taxon>
        <taxon>Rhizobium</taxon>
    </lineage>
</organism>
<dbReference type="InterPro" id="IPR028362">
    <property type="entry name" value="AlgI"/>
</dbReference>
<evidence type="ECO:0000256" key="2">
    <source>
        <dbReference type="ARBA" id="ARBA00005182"/>
    </source>
</evidence>
<protein>
    <recommendedName>
        <fullName evidence="4">Probable alginate O-acetylase AlgI</fullName>
    </recommendedName>
    <alternativeName>
        <fullName evidence="10">Alginate biosynthesis protein AlgI</fullName>
    </alternativeName>
</protein>
<dbReference type="PANTHER" id="PTHR13285:SF18">
    <property type="entry name" value="PROTEIN-CYSTEINE N-PALMITOYLTRANSFERASE RASP"/>
    <property type="match status" value="1"/>
</dbReference>
<evidence type="ECO:0000256" key="4">
    <source>
        <dbReference type="ARBA" id="ARBA00016084"/>
    </source>
</evidence>
<evidence type="ECO:0000256" key="1">
    <source>
        <dbReference type="ARBA" id="ARBA00004651"/>
    </source>
</evidence>
<evidence type="ECO:0000256" key="6">
    <source>
        <dbReference type="ARBA" id="ARBA00022692"/>
    </source>
</evidence>